<dbReference type="InterPro" id="IPR029039">
    <property type="entry name" value="Flavoprotein-like_sf"/>
</dbReference>
<dbReference type="EMBL" id="BEDT01000002">
    <property type="protein sequence ID" value="GAX47453.1"/>
    <property type="molecule type" value="Genomic_DNA"/>
</dbReference>
<dbReference type="AlphaFoldDB" id="A0A224XCV3"/>
<feature type="domain" description="Flavodoxin-like" evidence="2">
    <location>
        <begin position="258"/>
        <end position="398"/>
    </location>
</feature>
<evidence type="ECO:0000313" key="3">
    <source>
        <dbReference type="EMBL" id="GAX47453.1"/>
    </source>
</evidence>
<dbReference type="GO" id="GO:0046872">
    <property type="term" value="F:metal ion binding"/>
    <property type="evidence" value="ECO:0007669"/>
    <property type="project" value="InterPro"/>
</dbReference>
<dbReference type="GO" id="GO:0009055">
    <property type="term" value="F:electron transfer activity"/>
    <property type="evidence" value="ECO:0007669"/>
    <property type="project" value="InterPro"/>
</dbReference>
<dbReference type="PANTHER" id="PTHR43717">
    <property type="entry name" value="ANAEROBIC NITRIC OXIDE REDUCTASE FLAVORUBREDOXIN"/>
    <property type="match status" value="1"/>
</dbReference>
<comment type="similarity">
    <text evidence="1">In the N-terminal section; belongs to the zinc metallo-hydrolase group 3 family.</text>
</comment>
<dbReference type="Gene3D" id="3.40.50.360">
    <property type="match status" value="1"/>
</dbReference>
<evidence type="ECO:0000256" key="1">
    <source>
        <dbReference type="ARBA" id="ARBA00007121"/>
    </source>
</evidence>
<protein>
    <recommendedName>
        <fullName evidence="2">Flavodoxin-like domain-containing protein</fullName>
    </recommendedName>
</protein>
<dbReference type="PANTHER" id="PTHR43717:SF1">
    <property type="entry name" value="ANAEROBIC NITRIC OXIDE REDUCTASE FLAVORUBREDOXIN"/>
    <property type="match status" value="1"/>
</dbReference>
<gene>
    <name evidence="3" type="ORF">RsY01_1053</name>
</gene>
<dbReference type="InterPro" id="IPR016440">
    <property type="entry name" value="Rubredoxin-O_OxRdtase"/>
</dbReference>
<proteinExistence type="inferred from homology"/>
<keyword evidence="4" id="KW-1185">Reference proteome</keyword>
<dbReference type="GO" id="GO:0016651">
    <property type="term" value="F:oxidoreductase activity, acting on NAD(P)H"/>
    <property type="evidence" value="ECO:0007669"/>
    <property type="project" value="UniProtKB-ARBA"/>
</dbReference>
<dbReference type="PIRSF" id="PIRSF005243">
    <property type="entry name" value="ROO"/>
    <property type="match status" value="1"/>
</dbReference>
<organism evidence="3 4">
    <name type="scientific">Pseudolactococcus reticulitermitis</name>
    <dbReference type="NCBI Taxonomy" id="2025039"/>
    <lineage>
        <taxon>Bacteria</taxon>
        <taxon>Bacillati</taxon>
        <taxon>Bacillota</taxon>
        <taxon>Bacilli</taxon>
        <taxon>Lactobacillales</taxon>
        <taxon>Streptococcaceae</taxon>
        <taxon>Pseudolactococcus</taxon>
    </lineage>
</organism>
<sequence length="404" mass="45639">MQNTVQVKPDIIWVGGNDRRVNRFENLFPLTHGMSYNAYVILDEKTVLTDTVDRSISVLFMENVKAALAGRQLDYLVIHHMEPDHCANIEAIVQAYPDIQLIGNRNTYKFLTQFYPAFAFNHFITVKEGEELTIGKRTLRFYMTPNVHWPEVMMSYEVSEGLLFSADAFGSFATIDGNLFSDEIYFPEGIIDEARRYYVNIVGKFGSHVLKALKKFSDLNITTILPLHGPIYRTPEHIGQILAAYQNWASYDFDKKSALILYASMYGNTENAVDILASQLAKKGVREIKVYDISDTDPSYLIAEMWQYSHLVFAAPNYNGDLFYKMDALIREALRLNLKNKKVSFISNATWGGLALKTMQGYFEDDKRFAQVGTPVEIPSAVCEGTVDALAALADELSASLTAD</sequence>
<evidence type="ECO:0000313" key="4">
    <source>
        <dbReference type="Proteomes" id="UP000218689"/>
    </source>
</evidence>
<dbReference type="Pfam" id="PF19583">
    <property type="entry name" value="ODP"/>
    <property type="match status" value="1"/>
</dbReference>
<dbReference type="PROSITE" id="PS50902">
    <property type="entry name" value="FLAVODOXIN_LIKE"/>
    <property type="match status" value="1"/>
</dbReference>
<dbReference type="GO" id="GO:0010181">
    <property type="term" value="F:FMN binding"/>
    <property type="evidence" value="ECO:0007669"/>
    <property type="project" value="InterPro"/>
</dbReference>
<name>A0A224XCV3_9LACT</name>
<dbReference type="Proteomes" id="UP000218689">
    <property type="component" value="Unassembled WGS sequence"/>
</dbReference>
<dbReference type="CDD" id="cd07709">
    <property type="entry name" value="flavodiiron_proteins_MBL-fold"/>
    <property type="match status" value="1"/>
</dbReference>
<dbReference type="SUPFAM" id="SSF52218">
    <property type="entry name" value="Flavoproteins"/>
    <property type="match status" value="1"/>
</dbReference>
<comment type="caution">
    <text evidence="3">The sequence shown here is derived from an EMBL/GenBank/DDBJ whole genome shotgun (WGS) entry which is preliminary data.</text>
</comment>
<dbReference type="RefSeq" id="WP_094784501.1">
    <property type="nucleotide sequence ID" value="NZ_BEDT01000002.1"/>
</dbReference>
<reference evidence="4" key="1">
    <citation type="submission" date="2017-08" db="EMBL/GenBank/DDBJ databases">
        <title>Draft genome sequence of Lactococcus sp. strain Rs-Y01, isolated from the gut of the lower termite Reticulitermes speratus.</title>
        <authorList>
            <person name="Ohkuma M."/>
            <person name="Yuki M."/>
        </authorList>
    </citation>
    <scope>NUCLEOTIDE SEQUENCE [LARGE SCALE GENOMIC DNA]</scope>
    <source>
        <strain evidence="4">Rs-Y01</strain>
    </source>
</reference>
<dbReference type="Pfam" id="PF00258">
    <property type="entry name" value="Flavodoxin_1"/>
    <property type="match status" value="1"/>
</dbReference>
<evidence type="ECO:0000259" key="2">
    <source>
        <dbReference type="PROSITE" id="PS50902"/>
    </source>
</evidence>
<dbReference type="Gene3D" id="3.60.15.10">
    <property type="entry name" value="Ribonuclease Z/Hydroxyacylglutathione hydrolase-like"/>
    <property type="match status" value="1"/>
</dbReference>
<accession>A0A224XCV3</accession>
<dbReference type="SUPFAM" id="SSF56281">
    <property type="entry name" value="Metallo-hydrolase/oxidoreductase"/>
    <property type="match status" value="1"/>
</dbReference>
<dbReference type="InterPro" id="IPR001279">
    <property type="entry name" value="Metallo-B-lactamas"/>
</dbReference>
<dbReference type="InterPro" id="IPR036866">
    <property type="entry name" value="RibonucZ/Hydroxyglut_hydro"/>
</dbReference>
<dbReference type="InterPro" id="IPR008254">
    <property type="entry name" value="Flavodoxin/NO_synth"/>
</dbReference>
<dbReference type="InterPro" id="IPR045761">
    <property type="entry name" value="ODP_dom"/>
</dbReference>
<dbReference type="OrthoDB" id="9807946at2"/>
<dbReference type="SMART" id="SM00849">
    <property type="entry name" value="Lactamase_B"/>
    <property type="match status" value="1"/>
</dbReference>